<dbReference type="Proteomes" id="UP000593573">
    <property type="component" value="Unassembled WGS sequence"/>
</dbReference>
<sequence length="23" mass="2656">MGPYSPRPLNLLIMLRFFECNSG</sequence>
<protein>
    <submittedName>
        <fullName evidence="1">Uncharacterized protein</fullName>
    </submittedName>
</protein>
<comment type="caution">
    <text evidence="1">The sequence shown here is derived from an EMBL/GenBank/DDBJ whole genome shotgun (WGS) entry which is preliminary data.</text>
</comment>
<reference evidence="1 2" key="1">
    <citation type="journal article" date="2019" name="Genome Biol. Evol.">
        <title>Insights into the evolution of the New World diploid cottons (Gossypium, subgenus Houzingenia) based on genome sequencing.</title>
        <authorList>
            <person name="Grover C.E."/>
            <person name="Arick M.A. 2nd"/>
            <person name="Thrash A."/>
            <person name="Conover J.L."/>
            <person name="Sanders W.S."/>
            <person name="Peterson D.G."/>
            <person name="Frelichowski J.E."/>
            <person name="Scheffler J.A."/>
            <person name="Scheffler B.E."/>
            <person name="Wendel J.F."/>
        </authorList>
    </citation>
    <scope>NUCLEOTIDE SEQUENCE [LARGE SCALE GENOMIC DNA]</scope>
    <source>
        <strain evidence="1">57</strain>
        <tissue evidence="1">Leaf</tissue>
    </source>
</reference>
<gene>
    <name evidence="1" type="ORF">Goklo_017557</name>
</gene>
<accession>A0A7J8UHU9</accession>
<dbReference type="AlphaFoldDB" id="A0A7J8UHU9"/>
<proteinExistence type="predicted"/>
<evidence type="ECO:0000313" key="1">
    <source>
        <dbReference type="EMBL" id="MBA0650068.1"/>
    </source>
</evidence>
<keyword evidence="2" id="KW-1185">Reference proteome</keyword>
<dbReference type="EMBL" id="JABFAB010000006">
    <property type="protein sequence ID" value="MBA0650068.1"/>
    <property type="molecule type" value="Genomic_DNA"/>
</dbReference>
<evidence type="ECO:0000313" key="2">
    <source>
        <dbReference type="Proteomes" id="UP000593573"/>
    </source>
</evidence>
<organism evidence="1 2">
    <name type="scientific">Gossypium klotzschianum</name>
    <dbReference type="NCBI Taxonomy" id="34286"/>
    <lineage>
        <taxon>Eukaryota</taxon>
        <taxon>Viridiplantae</taxon>
        <taxon>Streptophyta</taxon>
        <taxon>Embryophyta</taxon>
        <taxon>Tracheophyta</taxon>
        <taxon>Spermatophyta</taxon>
        <taxon>Magnoliopsida</taxon>
        <taxon>eudicotyledons</taxon>
        <taxon>Gunneridae</taxon>
        <taxon>Pentapetalae</taxon>
        <taxon>rosids</taxon>
        <taxon>malvids</taxon>
        <taxon>Malvales</taxon>
        <taxon>Malvaceae</taxon>
        <taxon>Malvoideae</taxon>
        <taxon>Gossypium</taxon>
    </lineage>
</organism>
<name>A0A7J8UHU9_9ROSI</name>